<feature type="transmembrane region" description="Helical" evidence="1">
    <location>
        <begin position="108"/>
        <end position="132"/>
    </location>
</feature>
<feature type="transmembrane region" description="Helical" evidence="1">
    <location>
        <begin position="76"/>
        <end position="96"/>
    </location>
</feature>
<dbReference type="RefSeq" id="WP_377475230.1">
    <property type="nucleotide sequence ID" value="NZ_JBHLWN010000125.1"/>
</dbReference>
<dbReference type="EMBL" id="JBHLWN010000125">
    <property type="protein sequence ID" value="MFC0216745.1"/>
    <property type="molecule type" value="Genomic_DNA"/>
</dbReference>
<keyword evidence="3" id="KW-1185">Reference proteome</keyword>
<gene>
    <name evidence="2" type="ORF">ACFFK0_30565</name>
</gene>
<evidence type="ECO:0000313" key="3">
    <source>
        <dbReference type="Proteomes" id="UP001589776"/>
    </source>
</evidence>
<evidence type="ECO:0000256" key="1">
    <source>
        <dbReference type="SAM" id="Phobius"/>
    </source>
</evidence>
<keyword evidence="1" id="KW-0812">Transmembrane</keyword>
<accession>A0ABV6DVQ2</accession>
<feature type="transmembrane region" description="Helical" evidence="1">
    <location>
        <begin position="38"/>
        <end position="56"/>
    </location>
</feature>
<feature type="transmembrane region" description="Helical" evidence="1">
    <location>
        <begin position="15"/>
        <end position="31"/>
    </location>
</feature>
<reference evidence="2 3" key="1">
    <citation type="submission" date="2024-09" db="EMBL/GenBank/DDBJ databases">
        <authorList>
            <person name="Sun Q."/>
            <person name="Mori K."/>
        </authorList>
    </citation>
    <scope>NUCLEOTIDE SEQUENCE [LARGE SCALE GENOMIC DNA]</scope>
    <source>
        <strain evidence="2 3">CCM 7759</strain>
    </source>
</reference>
<organism evidence="2 3">
    <name type="scientific">Paenibacillus chartarius</name>
    <dbReference type="NCBI Taxonomy" id="747481"/>
    <lineage>
        <taxon>Bacteria</taxon>
        <taxon>Bacillati</taxon>
        <taxon>Bacillota</taxon>
        <taxon>Bacilli</taxon>
        <taxon>Bacillales</taxon>
        <taxon>Paenibacillaceae</taxon>
        <taxon>Paenibacillus</taxon>
    </lineage>
</organism>
<proteinExistence type="predicted"/>
<name>A0ABV6DVQ2_9BACL</name>
<feature type="transmembrane region" description="Helical" evidence="1">
    <location>
        <begin position="138"/>
        <end position="159"/>
    </location>
</feature>
<keyword evidence="1" id="KW-0472">Membrane</keyword>
<sequence>MDDVVYSTQFDGNEWFVIGLTVIGFAAIWIVPRRFSPLQTTFTLLIGVAFGLVFDHTIEVPPFDFYDLGDHSRYELFDMISYIMYAPFGYLFIYGYERLRMFEFMTIIYLLIWACMATGLEKLAVIAGVFHYKHGYQWMYSFPIYIMVLSVHLLMYRLAFARDRHQRL</sequence>
<protein>
    <submittedName>
        <fullName evidence="2">Uncharacterized protein</fullName>
    </submittedName>
</protein>
<dbReference type="Proteomes" id="UP001589776">
    <property type="component" value="Unassembled WGS sequence"/>
</dbReference>
<keyword evidence="1" id="KW-1133">Transmembrane helix</keyword>
<comment type="caution">
    <text evidence="2">The sequence shown here is derived from an EMBL/GenBank/DDBJ whole genome shotgun (WGS) entry which is preliminary data.</text>
</comment>
<evidence type="ECO:0000313" key="2">
    <source>
        <dbReference type="EMBL" id="MFC0216745.1"/>
    </source>
</evidence>